<keyword evidence="1" id="KW-1133">Transmembrane helix</keyword>
<feature type="chain" id="PRO_5046988564" evidence="2">
    <location>
        <begin position="23"/>
        <end position="420"/>
    </location>
</feature>
<evidence type="ECO:0000313" key="4">
    <source>
        <dbReference type="Proteomes" id="UP001595629"/>
    </source>
</evidence>
<feature type="signal peptide" evidence="2">
    <location>
        <begin position="1"/>
        <end position="22"/>
    </location>
</feature>
<feature type="transmembrane region" description="Helical" evidence="1">
    <location>
        <begin position="325"/>
        <end position="348"/>
    </location>
</feature>
<keyword evidence="4" id="KW-1185">Reference proteome</keyword>
<keyword evidence="1" id="KW-0472">Membrane</keyword>
<dbReference type="RefSeq" id="WP_386736160.1">
    <property type="nucleotide sequence ID" value="NZ_JBHRXI010000015.1"/>
</dbReference>
<dbReference type="InterPro" id="IPR032809">
    <property type="entry name" value="Put_HupE_UreJ"/>
</dbReference>
<dbReference type="Pfam" id="PF13795">
    <property type="entry name" value="HupE_UreJ_2"/>
    <property type="match status" value="1"/>
</dbReference>
<comment type="caution">
    <text evidence="3">The sequence shown here is derived from an EMBL/GenBank/DDBJ whole genome shotgun (WGS) entry which is preliminary data.</text>
</comment>
<feature type="transmembrane region" description="Helical" evidence="1">
    <location>
        <begin position="391"/>
        <end position="412"/>
    </location>
</feature>
<feature type="transmembrane region" description="Helical" evidence="1">
    <location>
        <begin position="247"/>
        <end position="265"/>
    </location>
</feature>
<dbReference type="EMBL" id="JBHRXI010000015">
    <property type="protein sequence ID" value="MFC3614882.1"/>
    <property type="molecule type" value="Genomic_DNA"/>
</dbReference>
<organism evidence="3 4">
    <name type="scientific">Lutimaribacter marinistellae</name>
    <dbReference type="NCBI Taxonomy" id="1820329"/>
    <lineage>
        <taxon>Bacteria</taxon>
        <taxon>Pseudomonadati</taxon>
        <taxon>Pseudomonadota</taxon>
        <taxon>Alphaproteobacteria</taxon>
        <taxon>Rhodobacterales</taxon>
        <taxon>Roseobacteraceae</taxon>
        <taxon>Lutimaribacter</taxon>
    </lineage>
</organism>
<keyword evidence="2" id="KW-0732">Signal</keyword>
<name>A0ABV7TIY1_9RHOB</name>
<dbReference type="Proteomes" id="UP001595629">
    <property type="component" value="Unassembled WGS sequence"/>
</dbReference>
<gene>
    <name evidence="3" type="ORF">ACFORG_14015</name>
</gene>
<feature type="transmembrane region" description="Helical" evidence="1">
    <location>
        <begin position="295"/>
        <end position="313"/>
    </location>
</feature>
<reference evidence="4" key="1">
    <citation type="journal article" date="2019" name="Int. J. Syst. Evol. Microbiol.">
        <title>The Global Catalogue of Microorganisms (GCM) 10K type strain sequencing project: providing services to taxonomists for standard genome sequencing and annotation.</title>
        <authorList>
            <consortium name="The Broad Institute Genomics Platform"/>
            <consortium name="The Broad Institute Genome Sequencing Center for Infectious Disease"/>
            <person name="Wu L."/>
            <person name="Ma J."/>
        </authorList>
    </citation>
    <scope>NUCLEOTIDE SEQUENCE [LARGE SCALE GENOMIC DNA]</scope>
    <source>
        <strain evidence="4">KCTC 42911</strain>
    </source>
</reference>
<protein>
    <submittedName>
        <fullName evidence="3">HupE/UreJ family protein</fullName>
    </submittedName>
</protein>
<evidence type="ECO:0000313" key="3">
    <source>
        <dbReference type="EMBL" id="MFC3614882.1"/>
    </source>
</evidence>
<sequence length="420" mass="44631">MKRLLILALALLSLMLSGVAWAHFKLNLNVRIFHVVHVADGLDLYLRTPMSYLVADKLGPIGADGLPAPAPFTTNRLENGVPMHLVEDRAILADPLGLGQIAADGLVITTDKGPLAAEVVAVRVRAVGREPGFATQNEAKAALTDAAIIRPDFGETYIGDAIVDVHLRYGANGAISEYALAALSDPGLPGQDETANLVLDYRGDTIRTYRNTGLMLEPVRISGSPFDAAATFVFEGVRHIIEGIDHVLFVICMVIGAQTLGALLARVTGFTLGHSITLCLGFFGVAPSAPWFIPAVETAIALSIIWAAADAVFQRTGHTRSDRSAVTVTTAIGLLHGFGFSFMLRNILQVDADNVWQSLLAFNVGVELGQLAIVVLVWPVVLLVRRMPEPVWIGTRGAVAASVSVVAAIWAVERASAVLG</sequence>
<keyword evidence="1" id="KW-0812">Transmembrane</keyword>
<evidence type="ECO:0000256" key="2">
    <source>
        <dbReference type="SAM" id="SignalP"/>
    </source>
</evidence>
<proteinExistence type="predicted"/>
<feature type="transmembrane region" description="Helical" evidence="1">
    <location>
        <begin position="360"/>
        <end position="384"/>
    </location>
</feature>
<accession>A0ABV7TIY1</accession>
<evidence type="ECO:0000256" key="1">
    <source>
        <dbReference type="SAM" id="Phobius"/>
    </source>
</evidence>